<evidence type="ECO:0000313" key="4">
    <source>
        <dbReference type="Proteomes" id="UP000729402"/>
    </source>
</evidence>
<protein>
    <recommendedName>
        <fullName evidence="2">Transposase Tnp1/En/Spm-like domain-containing protein</fullName>
    </recommendedName>
</protein>
<evidence type="ECO:0000259" key="2">
    <source>
        <dbReference type="Pfam" id="PF03017"/>
    </source>
</evidence>
<sequence length="164" mass="18439">MPGSRKFMSTRLQMEMKARKETDKKLEEVTSRLDKLQEMMAQLIEQQMSTQKSNTTPNGSGNALQRNLRNGPTLVEELHAGECPHQRTHMMSVVRPYDVLVAKATIQTTKPKAIVAGTPLGAQFCENAHGRSIAWPRDRLKEDKKSMPLPKGVCIWSKSQHQGT</sequence>
<evidence type="ECO:0000256" key="1">
    <source>
        <dbReference type="SAM" id="MobiDB-lite"/>
    </source>
</evidence>
<dbReference type="EMBL" id="JAAALK010000284">
    <property type="protein sequence ID" value="KAG8069388.1"/>
    <property type="molecule type" value="Genomic_DNA"/>
</dbReference>
<evidence type="ECO:0000313" key="3">
    <source>
        <dbReference type="EMBL" id="KAG8069388.1"/>
    </source>
</evidence>
<proteinExistence type="predicted"/>
<comment type="caution">
    <text evidence="3">The sequence shown here is derived from an EMBL/GenBank/DDBJ whole genome shotgun (WGS) entry which is preliminary data.</text>
</comment>
<name>A0A8J5SCU1_ZIZPA</name>
<reference evidence="3" key="1">
    <citation type="journal article" date="2021" name="bioRxiv">
        <title>Whole Genome Assembly and Annotation of Northern Wild Rice, Zizania palustris L., Supports a Whole Genome Duplication in the Zizania Genus.</title>
        <authorList>
            <person name="Haas M."/>
            <person name="Kono T."/>
            <person name="Macchietto M."/>
            <person name="Millas R."/>
            <person name="McGilp L."/>
            <person name="Shao M."/>
            <person name="Duquette J."/>
            <person name="Hirsch C.N."/>
            <person name="Kimball J."/>
        </authorList>
    </citation>
    <scope>NUCLEOTIDE SEQUENCE</scope>
    <source>
        <tissue evidence="3">Fresh leaf tissue</tissue>
    </source>
</reference>
<dbReference type="Proteomes" id="UP000729402">
    <property type="component" value="Unassembled WGS sequence"/>
</dbReference>
<feature type="domain" description="Transposase Tnp1/En/Spm-like" evidence="2">
    <location>
        <begin position="91"/>
        <end position="126"/>
    </location>
</feature>
<reference evidence="3" key="2">
    <citation type="submission" date="2021-02" db="EMBL/GenBank/DDBJ databases">
        <authorList>
            <person name="Kimball J.A."/>
            <person name="Haas M.W."/>
            <person name="Macchietto M."/>
            <person name="Kono T."/>
            <person name="Duquette J."/>
            <person name="Shao M."/>
        </authorList>
    </citation>
    <scope>NUCLEOTIDE SEQUENCE</scope>
    <source>
        <tissue evidence="3">Fresh leaf tissue</tissue>
    </source>
</reference>
<organism evidence="3 4">
    <name type="scientific">Zizania palustris</name>
    <name type="common">Northern wild rice</name>
    <dbReference type="NCBI Taxonomy" id="103762"/>
    <lineage>
        <taxon>Eukaryota</taxon>
        <taxon>Viridiplantae</taxon>
        <taxon>Streptophyta</taxon>
        <taxon>Embryophyta</taxon>
        <taxon>Tracheophyta</taxon>
        <taxon>Spermatophyta</taxon>
        <taxon>Magnoliopsida</taxon>
        <taxon>Liliopsida</taxon>
        <taxon>Poales</taxon>
        <taxon>Poaceae</taxon>
        <taxon>BOP clade</taxon>
        <taxon>Oryzoideae</taxon>
        <taxon>Oryzeae</taxon>
        <taxon>Zizaniinae</taxon>
        <taxon>Zizania</taxon>
    </lineage>
</organism>
<dbReference type="InterPro" id="IPR004264">
    <property type="entry name" value="Transposase_23"/>
</dbReference>
<dbReference type="AlphaFoldDB" id="A0A8J5SCU1"/>
<gene>
    <name evidence="3" type="ORF">GUJ93_ZPchr0005g15119</name>
</gene>
<keyword evidence="4" id="KW-1185">Reference proteome</keyword>
<accession>A0A8J5SCU1</accession>
<dbReference type="Pfam" id="PF03017">
    <property type="entry name" value="Transposase_23"/>
    <property type="match status" value="1"/>
</dbReference>
<feature type="region of interest" description="Disordered" evidence="1">
    <location>
        <begin position="47"/>
        <end position="67"/>
    </location>
</feature>